<evidence type="ECO:0000313" key="1">
    <source>
        <dbReference type="EMBL" id="MDT0553769.1"/>
    </source>
</evidence>
<dbReference type="EMBL" id="JAVRHV010000005">
    <property type="protein sequence ID" value="MDT0553769.1"/>
    <property type="molecule type" value="Genomic_DNA"/>
</dbReference>
<dbReference type="PROSITE" id="PS51257">
    <property type="entry name" value="PROKAR_LIPOPROTEIN"/>
    <property type="match status" value="1"/>
</dbReference>
<organism evidence="1 2">
    <name type="scientific">Urechidicola vernalis</name>
    <dbReference type="NCBI Taxonomy" id="3075600"/>
    <lineage>
        <taxon>Bacteria</taxon>
        <taxon>Pseudomonadati</taxon>
        <taxon>Bacteroidota</taxon>
        <taxon>Flavobacteriia</taxon>
        <taxon>Flavobacteriales</taxon>
        <taxon>Flavobacteriaceae</taxon>
        <taxon>Urechidicola</taxon>
    </lineage>
</organism>
<dbReference type="Gene3D" id="2.40.128.460">
    <property type="entry name" value="Periplasmic lysozyme inhibitor of I-type lysozyme"/>
    <property type="match status" value="1"/>
</dbReference>
<dbReference type="RefSeq" id="WP_311593854.1">
    <property type="nucleotide sequence ID" value="NZ_JAVRHV010000005.1"/>
</dbReference>
<evidence type="ECO:0000313" key="2">
    <source>
        <dbReference type="Proteomes" id="UP001252186"/>
    </source>
</evidence>
<dbReference type="Proteomes" id="UP001252186">
    <property type="component" value="Unassembled WGS sequence"/>
</dbReference>
<reference evidence="1 2" key="1">
    <citation type="submission" date="2023-09" db="EMBL/GenBank/DDBJ databases">
        <authorList>
            <person name="Rey-Velasco X."/>
        </authorList>
    </citation>
    <scope>NUCLEOTIDE SEQUENCE [LARGE SCALE GENOMIC DNA]</scope>
    <source>
        <strain evidence="1 2">P050</strain>
    </source>
</reference>
<accession>A0ABU2Y7Z4</accession>
<sequence length="188" mass="21420">MKQSIVIFGILLAILSCNQREEKNPNEFITATGKVFTVNKVNTNSASLASLIIETKGFKINNEFTLTDIDPVMEIKVTDLDNNGYDELYIITRSAGSGSYATVYGYASNQDKSVTPIYIPEFTEKDFEEGALFEAYQGHDTFVFENDRLIRYFPIYLSEDINSEPVEYQEEVIYKLEKGEASWQLKIE</sequence>
<protein>
    <submittedName>
        <fullName evidence="1">Uncharacterized protein</fullName>
    </submittedName>
</protein>
<dbReference type="InterPro" id="IPR038643">
    <property type="entry name" value="PliI_sf"/>
</dbReference>
<gene>
    <name evidence="1" type="ORF">RM519_10970</name>
</gene>
<keyword evidence="2" id="KW-1185">Reference proteome</keyword>
<name>A0ABU2Y7Z4_9FLAO</name>
<proteinExistence type="predicted"/>
<comment type="caution">
    <text evidence="1">The sequence shown here is derived from an EMBL/GenBank/DDBJ whole genome shotgun (WGS) entry which is preliminary data.</text>
</comment>